<dbReference type="AlphaFoldDB" id="A0A6H5J072"/>
<dbReference type="Proteomes" id="UP000479190">
    <property type="component" value="Unassembled WGS sequence"/>
</dbReference>
<accession>A0A6H5J072</accession>
<evidence type="ECO:0000313" key="2">
    <source>
        <dbReference type="Proteomes" id="UP000479190"/>
    </source>
</evidence>
<sequence length="96" mass="10880">MIVIKGESREALERKGNRAIDLADNWCKQNKLEISVPKSGQILLKGDKEINMERRRPTIRLRGTTLQGFKATKYLGVTLATGQRYIDHLARVANES</sequence>
<organism evidence="1 2">
    <name type="scientific">Trichogramma brassicae</name>
    <dbReference type="NCBI Taxonomy" id="86971"/>
    <lineage>
        <taxon>Eukaryota</taxon>
        <taxon>Metazoa</taxon>
        <taxon>Ecdysozoa</taxon>
        <taxon>Arthropoda</taxon>
        <taxon>Hexapoda</taxon>
        <taxon>Insecta</taxon>
        <taxon>Pterygota</taxon>
        <taxon>Neoptera</taxon>
        <taxon>Endopterygota</taxon>
        <taxon>Hymenoptera</taxon>
        <taxon>Apocrita</taxon>
        <taxon>Proctotrupomorpha</taxon>
        <taxon>Chalcidoidea</taxon>
        <taxon>Trichogrammatidae</taxon>
        <taxon>Trichogramma</taxon>
    </lineage>
</organism>
<proteinExistence type="predicted"/>
<reference evidence="1 2" key="1">
    <citation type="submission" date="2020-02" db="EMBL/GenBank/DDBJ databases">
        <authorList>
            <person name="Ferguson B K."/>
        </authorList>
    </citation>
    <scope>NUCLEOTIDE SEQUENCE [LARGE SCALE GENOMIC DNA]</scope>
</reference>
<dbReference type="EMBL" id="CADCXV010001046">
    <property type="protein sequence ID" value="CAB0040705.1"/>
    <property type="molecule type" value="Genomic_DNA"/>
</dbReference>
<protein>
    <recommendedName>
        <fullName evidence="3">Reverse transcriptase domain-containing protein</fullName>
    </recommendedName>
</protein>
<evidence type="ECO:0000313" key="1">
    <source>
        <dbReference type="EMBL" id="CAB0040705.1"/>
    </source>
</evidence>
<gene>
    <name evidence="1" type="ORF">TBRA_LOCUS12399</name>
</gene>
<name>A0A6H5J072_9HYME</name>
<keyword evidence="2" id="KW-1185">Reference proteome</keyword>
<evidence type="ECO:0008006" key="3">
    <source>
        <dbReference type="Google" id="ProtNLM"/>
    </source>
</evidence>